<dbReference type="OrthoDB" id="9798918at2"/>
<dbReference type="InterPro" id="IPR003791">
    <property type="entry name" value="UPF0178"/>
</dbReference>
<dbReference type="AlphaFoldDB" id="A0A1G7Z450"/>
<evidence type="ECO:0000313" key="3">
    <source>
        <dbReference type="EMBL" id="SDH03369.1"/>
    </source>
</evidence>
<dbReference type="Proteomes" id="UP000198956">
    <property type="component" value="Unassembled WGS sequence"/>
</dbReference>
<name>A0A1G7Z450_ANETH</name>
<comment type="similarity">
    <text evidence="1 2">Belongs to the UPF0178 family.</text>
</comment>
<evidence type="ECO:0000313" key="4">
    <source>
        <dbReference type="Proteomes" id="UP000198956"/>
    </source>
</evidence>
<dbReference type="PANTHER" id="PTHR35146">
    <property type="entry name" value="UPF0178 PROTEIN YAII"/>
    <property type="match status" value="1"/>
</dbReference>
<evidence type="ECO:0000256" key="2">
    <source>
        <dbReference type="HAMAP-Rule" id="MF_00489"/>
    </source>
</evidence>
<dbReference type="EMBL" id="FNDE01000009">
    <property type="protein sequence ID" value="SDH03369.1"/>
    <property type="molecule type" value="Genomic_DNA"/>
</dbReference>
<dbReference type="Pfam" id="PF02639">
    <property type="entry name" value="DUF188"/>
    <property type="match status" value="1"/>
</dbReference>
<protein>
    <recommendedName>
        <fullName evidence="2">UPF0178 protein SAMN04489735_100920</fullName>
    </recommendedName>
</protein>
<accession>A0A1G7Z450</accession>
<proteinExistence type="inferred from homology"/>
<dbReference type="CDD" id="cd18720">
    <property type="entry name" value="PIN_YqxD-like"/>
    <property type="match status" value="1"/>
</dbReference>
<organism evidence="3 4">
    <name type="scientific">Aneurinibacillus thermoaerophilus</name>
    <dbReference type="NCBI Taxonomy" id="143495"/>
    <lineage>
        <taxon>Bacteria</taxon>
        <taxon>Bacillati</taxon>
        <taxon>Bacillota</taxon>
        <taxon>Bacilli</taxon>
        <taxon>Bacillales</taxon>
        <taxon>Paenibacillaceae</taxon>
        <taxon>Aneurinibacillus group</taxon>
        <taxon>Aneurinibacillus</taxon>
    </lineage>
</organism>
<dbReference type="HAMAP" id="MF_00489">
    <property type="entry name" value="UPF0178"/>
    <property type="match status" value="1"/>
</dbReference>
<dbReference type="RefSeq" id="WP_057898104.1">
    <property type="nucleotide sequence ID" value="NZ_FNDE01000009.1"/>
</dbReference>
<reference evidence="3 4" key="1">
    <citation type="submission" date="2016-10" db="EMBL/GenBank/DDBJ databases">
        <authorList>
            <person name="de Groot N.N."/>
        </authorList>
    </citation>
    <scope>NUCLEOTIDE SEQUENCE [LARGE SCALE GENOMIC DNA]</scope>
    <source>
        <strain evidence="3 4">L 420-91</strain>
    </source>
</reference>
<gene>
    <name evidence="3" type="ORF">SAMN04489735_100920</name>
</gene>
<sequence>MNKIKPEIWVDADACPVKDVILQEAEQKQITVIFVSSYNHYLSLSHPLARVIFVDASYQSVDMYIINGVKAGDLIITDDYGLACLALGKGCLALGTRGKGYTGDNISFLLMNRHISRQTAKAGKRLKGLRPLTTNEVECFRQNLRKLLCNEEGI</sequence>
<dbReference type="PANTHER" id="PTHR35146:SF1">
    <property type="entry name" value="UPF0178 PROTEIN YAII"/>
    <property type="match status" value="1"/>
</dbReference>
<evidence type="ECO:0000256" key="1">
    <source>
        <dbReference type="ARBA" id="ARBA00008522"/>
    </source>
</evidence>